<dbReference type="InterPro" id="IPR040676">
    <property type="entry name" value="DUF5641"/>
</dbReference>
<dbReference type="GO" id="GO:0015074">
    <property type="term" value="P:DNA integration"/>
    <property type="evidence" value="ECO:0007669"/>
    <property type="project" value="InterPro"/>
</dbReference>
<dbReference type="AlphaFoldDB" id="A0A0V1FKH5"/>
<dbReference type="InterPro" id="IPR012337">
    <property type="entry name" value="RNaseH-like_sf"/>
</dbReference>
<evidence type="ECO:0000313" key="3">
    <source>
        <dbReference type="Proteomes" id="UP000054995"/>
    </source>
</evidence>
<dbReference type="EMBL" id="JYDT01000069">
    <property type="protein sequence ID" value="KRY86551.1"/>
    <property type="molecule type" value="Genomic_DNA"/>
</dbReference>
<feature type="domain" description="Integrase catalytic" evidence="1">
    <location>
        <begin position="132"/>
        <end position="321"/>
    </location>
</feature>
<evidence type="ECO:0000259" key="1">
    <source>
        <dbReference type="PROSITE" id="PS50994"/>
    </source>
</evidence>
<dbReference type="Gene3D" id="3.30.420.10">
    <property type="entry name" value="Ribonuclease H-like superfamily/Ribonuclease H"/>
    <property type="match status" value="1"/>
</dbReference>
<dbReference type="InterPro" id="IPR036397">
    <property type="entry name" value="RNaseH_sf"/>
</dbReference>
<dbReference type="GO" id="GO:0003676">
    <property type="term" value="F:nucleic acid binding"/>
    <property type="evidence" value="ECO:0007669"/>
    <property type="project" value="InterPro"/>
</dbReference>
<name>A0A0V1FKH5_TRIPS</name>
<keyword evidence="3" id="KW-1185">Reference proteome</keyword>
<dbReference type="OrthoDB" id="8019190at2759"/>
<protein>
    <recommendedName>
        <fullName evidence="1">Integrase catalytic domain-containing protein</fullName>
    </recommendedName>
</protein>
<gene>
    <name evidence="2" type="ORF">T4D_6470</name>
</gene>
<organism evidence="2 3">
    <name type="scientific">Trichinella pseudospiralis</name>
    <name type="common">Parasitic roundworm</name>
    <dbReference type="NCBI Taxonomy" id="6337"/>
    <lineage>
        <taxon>Eukaryota</taxon>
        <taxon>Metazoa</taxon>
        <taxon>Ecdysozoa</taxon>
        <taxon>Nematoda</taxon>
        <taxon>Enoplea</taxon>
        <taxon>Dorylaimia</taxon>
        <taxon>Trichinellida</taxon>
        <taxon>Trichinellidae</taxon>
        <taxon>Trichinella</taxon>
    </lineage>
</organism>
<sequence>MGDQNRAEAEMEGKQSALMMAAALRWDKQRQYVRQIQADAYGKTDLGNARMRDLKEFYPYVDKNGVLRVRGRLRRANLPAETKHPMLLPHGDDVVKMIIWHVHYRQLHAGCATCRRAVGRPFGQKMSELPAERVTPTGLFRYVGVDIAGPILARSRETRHEFVKTYVCVFTCMVVRAIHLELVMDMSTNSFLRALRRFISRWGRPKLIQSDNFRTFQQAGSFLKPLLRNHNWEVVQRTLADEHIEWRFITPWCGGYWERLVRMVKVALTKVLGRSRAGPEEQRTVLCEIEARINDRPLTIVSDRADDDLALTPAHFLIGRELSSLPDRDNQGRPVRGDSRCLTLLHRRCTKGRWWSTSGLAGSENMVLVAEQNLPRSQWALGRITELQDGIDGVARSARVKVSNGMITRLVRSLILVEPAQSS</sequence>
<accession>A0A0V1FKH5</accession>
<comment type="caution">
    <text evidence="2">The sequence shown here is derived from an EMBL/GenBank/DDBJ whole genome shotgun (WGS) entry which is preliminary data.</text>
</comment>
<dbReference type="PANTHER" id="PTHR47331">
    <property type="entry name" value="PHD-TYPE DOMAIN-CONTAINING PROTEIN"/>
    <property type="match status" value="1"/>
</dbReference>
<proteinExistence type="predicted"/>
<reference evidence="2 3" key="1">
    <citation type="submission" date="2015-01" db="EMBL/GenBank/DDBJ databases">
        <title>Evolution of Trichinella species and genotypes.</title>
        <authorList>
            <person name="Korhonen P.K."/>
            <person name="Edoardo P."/>
            <person name="Giuseppe L.R."/>
            <person name="Gasser R.B."/>
        </authorList>
    </citation>
    <scope>NUCLEOTIDE SEQUENCE [LARGE SCALE GENOMIC DNA]</scope>
    <source>
        <strain evidence="2">ISS470</strain>
    </source>
</reference>
<evidence type="ECO:0000313" key="2">
    <source>
        <dbReference type="EMBL" id="KRY86551.1"/>
    </source>
</evidence>
<dbReference type="InterPro" id="IPR001584">
    <property type="entry name" value="Integrase_cat-core"/>
</dbReference>
<dbReference type="PROSITE" id="PS50994">
    <property type="entry name" value="INTEGRASE"/>
    <property type="match status" value="1"/>
</dbReference>
<dbReference type="SUPFAM" id="SSF53098">
    <property type="entry name" value="Ribonuclease H-like"/>
    <property type="match status" value="1"/>
</dbReference>
<dbReference type="Proteomes" id="UP000054995">
    <property type="component" value="Unassembled WGS sequence"/>
</dbReference>
<dbReference type="PANTHER" id="PTHR47331:SF1">
    <property type="entry name" value="GAG-LIKE PROTEIN"/>
    <property type="match status" value="1"/>
</dbReference>
<dbReference type="Pfam" id="PF18701">
    <property type="entry name" value="DUF5641"/>
    <property type="match status" value="1"/>
</dbReference>